<reference evidence="3" key="1">
    <citation type="submission" date="2018-05" db="EMBL/GenBank/DDBJ databases">
        <authorList>
            <person name="Lanie J.A."/>
            <person name="Ng W.-L."/>
            <person name="Kazmierczak K.M."/>
            <person name="Andrzejewski T.M."/>
            <person name="Davidsen T.M."/>
            <person name="Wayne K.J."/>
            <person name="Tettelin H."/>
            <person name="Glass J.I."/>
            <person name="Rusch D."/>
            <person name="Podicherti R."/>
            <person name="Tsui H.-C.T."/>
            <person name="Winkler M.E."/>
        </authorList>
    </citation>
    <scope>NUCLEOTIDE SEQUENCE</scope>
</reference>
<proteinExistence type="predicted"/>
<keyword evidence="1" id="KW-0472">Membrane</keyword>
<gene>
    <name evidence="3" type="ORF">METZ01_LOCUS411056</name>
</gene>
<dbReference type="InterPro" id="IPR046642">
    <property type="entry name" value="DUF6754"/>
</dbReference>
<feature type="transmembrane region" description="Helical" evidence="1">
    <location>
        <begin position="41"/>
        <end position="59"/>
    </location>
</feature>
<sequence>MTILKICMFFLVALSSIQYPDLASAQESVGEGWFNTERTNTLVMTLILAGIVVAFVVAASSGHNLYIRKIAGLETVEEAVGRATEMGKPILYVPGINDMDNVQTIASMNILGHLSSTIANYDSELHVPVRRSLVMSAARETVKQSYMAAGRSDAYREDSIHYVSDAQFAYAAAVDGIIMREKPAACFY</sequence>
<dbReference type="AlphaFoldDB" id="A0A382WHF0"/>
<keyword evidence="1" id="KW-0812">Transmembrane</keyword>
<evidence type="ECO:0000256" key="1">
    <source>
        <dbReference type="SAM" id="Phobius"/>
    </source>
</evidence>
<dbReference type="Pfam" id="PF20539">
    <property type="entry name" value="DUF6754"/>
    <property type="match status" value="1"/>
</dbReference>
<accession>A0A382WHF0</accession>
<dbReference type="EMBL" id="UINC01159874">
    <property type="protein sequence ID" value="SVD58202.1"/>
    <property type="molecule type" value="Genomic_DNA"/>
</dbReference>
<keyword evidence="1" id="KW-1133">Transmembrane helix</keyword>
<evidence type="ECO:0000313" key="3">
    <source>
        <dbReference type="EMBL" id="SVD58202.1"/>
    </source>
</evidence>
<protein>
    <recommendedName>
        <fullName evidence="2">DUF6754 domain-containing protein</fullName>
    </recommendedName>
</protein>
<feature type="domain" description="DUF6754" evidence="2">
    <location>
        <begin position="32"/>
        <end position="188"/>
    </location>
</feature>
<feature type="non-terminal residue" evidence="3">
    <location>
        <position position="188"/>
    </location>
</feature>
<name>A0A382WHF0_9ZZZZ</name>
<evidence type="ECO:0000259" key="2">
    <source>
        <dbReference type="Pfam" id="PF20539"/>
    </source>
</evidence>
<organism evidence="3">
    <name type="scientific">marine metagenome</name>
    <dbReference type="NCBI Taxonomy" id="408172"/>
    <lineage>
        <taxon>unclassified sequences</taxon>
        <taxon>metagenomes</taxon>
        <taxon>ecological metagenomes</taxon>
    </lineage>
</organism>